<feature type="domain" description="HTH cro/C1-type" evidence="1">
    <location>
        <begin position="7"/>
        <end position="62"/>
    </location>
</feature>
<dbReference type="PROSITE" id="PS50943">
    <property type="entry name" value="HTH_CROC1"/>
    <property type="match status" value="1"/>
</dbReference>
<evidence type="ECO:0000313" key="3">
    <source>
        <dbReference type="Proteomes" id="UP000002366"/>
    </source>
</evidence>
<dbReference type="KEGG" id="aco:Amico_1141"/>
<dbReference type="AlphaFoldDB" id="D5EFD2"/>
<gene>
    <name evidence="2" type="ordered locus">Amico_1141</name>
</gene>
<dbReference type="SUPFAM" id="SSF47413">
    <property type="entry name" value="lambda repressor-like DNA-binding domains"/>
    <property type="match status" value="1"/>
</dbReference>
<dbReference type="eggNOG" id="COG1396">
    <property type="taxonomic scope" value="Bacteria"/>
</dbReference>
<reference evidence="2 3" key="1">
    <citation type="journal article" date="2010" name="Stand. Genomic Sci.">
        <title>Complete genome sequence of Aminobacterium colombiense type strain (ALA-1).</title>
        <authorList>
            <person name="Chertkov O."/>
            <person name="Sikorski J."/>
            <person name="Brambilla E."/>
            <person name="Lapidus A."/>
            <person name="Copeland A."/>
            <person name="Glavina Del Rio T."/>
            <person name="Nolan M."/>
            <person name="Lucas S."/>
            <person name="Tice H."/>
            <person name="Cheng J.F."/>
            <person name="Han C."/>
            <person name="Detter J.C."/>
            <person name="Bruce D."/>
            <person name="Tapia R."/>
            <person name="Goodwin L."/>
            <person name="Pitluck S."/>
            <person name="Liolios K."/>
            <person name="Ivanova N."/>
            <person name="Mavromatis K."/>
            <person name="Ovchinnikova G."/>
            <person name="Pati A."/>
            <person name="Chen A."/>
            <person name="Palaniappan K."/>
            <person name="Land M."/>
            <person name="Hauser L."/>
            <person name="Chang Y.J."/>
            <person name="Jeffries C.D."/>
            <person name="Spring S."/>
            <person name="Rohde M."/>
            <person name="Goker M."/>
            <person name="Bristow J."/>
            <person name="Eisen J.A."/>
            <person name="Markowitz V."/>
            <person name="Hugenholtz P."/>
            <person name="Kyrpides N.C."/>
            <person name="Klenk H.P."/>
        </authorList>
    </citation>
    <scope>NUCLEOTIDE SEQUENCE [LARGE SCALE GENOMIC DNA]</scope>
    <source>
        <strain evidence="3">DSM 12261 / ALA-1</strain>
    </source>
</reference>
<name>D5EFD2_AMICL</name>
<dbReference type="CDD" id="cd00093">
    <property type="entry name" value="HTH_XRE"/>
    <property type="match status" value="1"/>
</dbReference>
<dbReference type="EMBL" id="CP001997">
    <property type="protein sequence ID" value="ADE57264.1"/>
    <property type="molecule type" value="Genomic_DNA"/>
</dbReference>
<keyword evidence="3" id="KW-1185">Reference proteome</keyword>
<organism evidence="2 3">
    <name type="scientific">Aminobacterium colombiense (strain DSM 12261 / ALA-1)</name>
    <dbReference type="NCBI Taxonomy" id="572547"/>
    <lineage>
        <taxon>Bacteria</taxon>
        <taxon>Thermotogati</taxon>
        <taxon>Synergistota</taxon>
        <taxon>Synergistia</taxon>
        <taxon>Synergistales</taxon>
        <taxon>Aminobacteriaceae</taxon>
        <taxon>Aminobacterium</taxon>
    </lineage>
</organism>
<dbReference type="RefSeq" id="WP_013048527.1">
    <property type="nucleotide sequence ID" value="NC_014011.1"/>
</dbReference>
<dbReference type="InterPro" id="IPR001387">
    <property type="entry name" value="Cro/C1-type_HTH"/>
</dbReference>
<protein>
    <submittedName>
        <fullName evidence="2">Transcriptional regulator, XRE family</fullName>
    </submittedName>
</protein>
<dbReference type="HOGENOM" id="CLU_2490962_0_0_0"/>
<dbReference type="Pfam" id="PF01381">
    <property type="entry name" value="HTH_3"/>
    <property type="match status" value="1"/>
</dbReference>
<dbReference type="SMART" id="SM00530">
    <property type="entry name" value="HTH_XRE"/>
    <property type="match status" value="1"/>
</dbReference>
<proteinExistence type="predicted"/>
<sequence length="86" mass="9534">MGFGEIIKTSRLRMGLTQEGLSRKVGCTRTTVCDWEKEKYPPTDAKNIAALEQTLGFETGYLYSILYGNPTPLRRKESSAASASIE</sequence>
<dbReference type="Proteomes" id="UP000002366">
    <property type="component" value="Chromosome"/>
</dbReference>
<evidence type="ECO:0000259" key="1">
    <source>
        <dbReference type="PROSITE" id="PS50943"/>
    </source>
</evidence>
<dbReference type="GO" id="GO:0003677">
    <property type="term" value="F:DNA binding"/>
    <property type="evidence" value="ECO:0007669"/>
    <property type="project" value="InterPro"/>
</dbReference>
<dbReference type="InterPro" id="IPR010982">
    <property type="entry name" value="Lambda_DNA-bd_dom_sf"/>
</dbReference>
<dbReference type="Gene3D" id="1.10.260.40">
    <property type="entry name" value="lambda repressor-like DNA-binding domains"/>
    <property type="match status" value="1"/>
</dbReference>
<accession>D5EFD2</accession>
<dbReference type="STRING" id="572547.Amico_1141"/>
<dbReference type="OrthoDB" id="6423at2"/>
<evidence type="ECO:0000313" key="2">
    <source>
        <dbReference type="EMBL" id="ADE57264.1"/>
    </source>
</evidence>